<feature type="coiled-coil region" evidence="1">
    <location>
        <begin position="9"/>
        <end position="36"/>
    </location>
</feature>
<name>A0ABV2LLR2_9BACL</name>
<dbReference type="RefSeq" id="WP_332873641.1">
    <property type="nucleotide sequence ID" value="NZ_JAEACF010000001.1"/>
</dbReference>
<evidence type="ECO:0000313" key="3">
    <source>
        <dbReference type="Proteomes" id="UP001549097"/>
    </source>
</evidence>
<protein>
    <submittedName>
        <fullName evidence="2">Uncharacterized protein</fullName>
    </submittedName>
</protein>
<gene>
    <name evidence="2" type="ORF">ABID52_001969</name>
</gene>
<evidence type="ECO:0000256" key="1">
    <source>
        <dbReference type="SAM" id="Coils"/>
    </source>
</evidence>
<evidence type="ECO:0000313" key="2">
    <source>
        <dbReference type="EMBL" id="MET3728388.1"/>
    </source>
</evidence>
<reference evidence="2 3" key="1">
    <citation type="submission" date="2024-06" db="EMBL/GenBank/DDBJ databases">
        <title>Genomic Encyclopedia of Type Strains, Phase IV (KMG-IV): sequencing the most valuable type-strain genomes for metagenomic binning, comparative biology and taxonomic classification.</title>
        <authorList>
            <person name="Goeker M."/>
        </authorList>
    </citation>
    <scope>NUCLEOTIDE SEQUENCE [LARGE SCALE GENOMIC DNA]</scope>
    <source>
        <strain evidence="2 3">DSM 100124</strain>
    </source>
</reference>
<dbReference type="EMBL" id="JBEPMP010000001">
    <property type="protein sequence ID" value="MET3728388.1"/>
    <property type="molecule type" value="Genomic_DNA"/>
</dbReference>
<sequence length="45" mass="5536">MEPYVKDALLEWKDEIEQQKKEIDEEYEKVKTELQLETSHPIHHQ</sequence>
<accession>A0ABV2LLR2</accession>
<keyword evidence="3" id="KW-1185">Reference proteome</keyword>
<comment type="caution">
    <text evidence="2">The sequence shown here is derived from an EMBL/GenBank/DDBJ whole genome shotgun (WGS) entry which is preliminary data.</text>
</comment>
<organism evidence="2 3">
    <name type="scientific">Fictibacillus halophilus</name>
    <dbReference type="NCBI Taxonomy" id="1610490"/>
    <lineage>
        <taxon>Bacteria</taxon>
        <taxon>Bacillati</taxon>
        <taxon>Bacillota</taxon>
        <taxon>Bacilli</taxon>
        <taxon>Bacillales</taxon>
        <taxon>Fictibacillaceae</taxon>
        <taxon>Fictibacillus</taxon>
    </lineage>
</organism>
<keyword evidence="1" id="KW-0175">Coiled coil</keyword>
<dbReference type="Proteomes" id="UP001549097">
    <property type="component" value="Unassembled WGS sequence"/>
</dbReference>
<proteinExistence type="predicted"/>